<dbReference type="Proteomes" id="UP000320766">
    <property type="component" value="Unassembled WGS sequence"/>
</dbReference>
<feature type="compositionally biased region" description="Basic residues" evidence="1">
    <location>
        <begin position="66"/>
        <end position="77"/>
    </location>
</feature>
<dbReference type="EMBL" id="RXIL01000038">
    <property type="protein sequence ID" value="RZN71652.1"/>
    <property type="molecule type" value="Genomic_DNA"/>
</dbReference>
<organism evidence="2 3">
    <name type="scientific">Candidatus Methanolliviera hydrocarbonicum</name>
    <dbReference type="NCBI Taxonomy" id="2491085"/>
    <lineage>
        <taxon>Archaea</taxon>
        <taxon>Methanobacteriati</taxon>
        <taxon>Methanobacteriota</taxon>
        <taxon>Candidatus Methanoliparia</taxon>
        <taxon>Candidatus Methanoliparales</taxon>
        <taxon>Candidatus Methanollivieraceae</taxon>
        <taxon>Candidatus Methanolliviera</taxon>
    </lineage>
</organism>
<accession>A0A520KXX4</accession>
<feature type="region of interest" description="Disordered" evidence="1">
    <location>
        <begin position="54"/>
        <end position="77"/>
    </location>
</feature>
<dbReference type="AlphaFoldDB" id="A0A520KXX4"/>
<sequence>MVKLQQIKERSFVYIPKEYIKLKHWEKGTELVLGFNERGNLEIAEVESQPADGKEVVSNLAERQTHATKGRARSKKV</sequence>
<evidence type="ECO:0008006" key="4">
    <source>
        <dbReference type="Google" id="ProtNLM"/>
    </source>
</evidence>
<evidence type="ECO:0000313" key="2">
    <source>
        <dbReference type="EMBL" id="RZN71652.1"/>
    </source>
</evidence>
<proteinExistence type="predicted"/>
<name>A0A520KXX4_9EURY</name>
<protein>
    <recommendedName>
        <fullName evidence="4">AbrB/MazE/SpoVT family DNA-binding domain-containing protein</fullName>
    </recommendedName>
</protein>
<evidence type="ECO:0000313" key="3">
    <source>
        <dbReference type="Proteomes" id="UP000320766"/>
    </source>
</evidence>
<reference evidence="2 3" key="1">
    <citation type="journal article" date="2019" name="Nat. Microbiol.">
        <title>Wide diversity of methane and short-chain alkane metabolisms in uncultured archaea.</title>
        <authorList>
            <person name="Borrel G."/>
            <person name="Adam P.S."/>
            <person name="McKay L.J."/>
            <person name="Chen L.X."/>
            <person name="Sierra-Garcia I.N."/>
            <person name="Sieber C.M."/>
            <person name="Letourneur Q."/>
            <person name="Ghozlane A."/>
            <person name="Andersen G.L."/>
            <person name="Li W.J."/>
            <person name="Hallam S.J."/>
            <person name="Muyzer G."/>
            <person name="de Oliveira V.M."/>
            <person name="Inskeep W.P."/>
            <person name="Banfield J.F."/>
            <person name="Gribaldo S."/>
        </authorList>
    </citation>
    <scope>NUCLEOTIDE SEQUENCE [LARGE SCALE GENOMIC DNA]</scope>
    <source>
        <strain evidence="2">NM1b</strain>
    </source>
</reference>
<gene>
    <name evidence="2" type="ORF">EF807_02245</name>
</gene>
<evidence type="ECO:0000256" key="1">
    <source>
        <dbReference type="SAM" id="MobiDB-lite"/>
    </source>
</evidence>
<comment type="caution">
    <text evidence="2">The sequence shown here is derived from an EMBL/GenBank/DDBJ whole genome shotgun (WGS) entry which is preliminary data.</text>
</comment>